<proteinExistence type="predicted"/>
<name>A0A6A6U3L4_9PEZI</name>
<dbReference type="PANTHER" id="PTHR40018:SF1">
    <property type="entry name" value="[PSI+] INDUCTION PROTEIN 2"/>
    <property type="match status" value="1"/>
</dbReference>
<sequence>MPILLARQSTSAGGIMQSVSDAKTAFSSWDGCMSKAYCKWPVIAGLIIGALIAFSILWCFVRCLCCGKALPSRHKEHKHLDSVPSTPYNNQYQSPPQPIYQQNAFAQTATFDSSTKIHADSLPAMPSWETAASKKIEVLEEPEKYEMDRLKQDRSPGIGGQESPAARPIPMRNQSGPKTLAAAPSPAIPAVGYGGSNSDYGSRQDLGVRSGNDRYETDRYANSPYGAGSSQGYGNNSSSNYGNNATGYNTYGSGQSRSPVYNQTGGTAYNDFASNDRYDNQGRSSPHQNAGYQTYNGGGQTNGYTNTSNNYNSNSNQYSSQSRYNAPGSNQYGYGR</sequence>
<dbReference type="PANTHER" id="PTHR40018">
    <property type="entry name" value="[PSI+] INDUCTION PROTEIN 2"/>
    <property type="match status" value="1"/>
</dbReference>
<dbReference type="AlphaFoldDB" id="A0A6A6U3L4"/>
<evidence type="ECO:0000256" key="1">
    <source>
        <dbReference type="SAM" id="MobiDB-lite"/>
    </source>
</evidence>
<feature type="compositionally biased region" description="Low complexity" evidence="1">
    <location>
        <begin position="302"/>
        <end position="321"/>
    </location>
</feature>
<dbReference type="OrthoDB" id="5401332at2759"/>
<organism evidence="3 4">
    <name type="scientific">Microthyrium microscopicum</name>
    <dbReference type="NCBI Taxonomy" id="703497"/>
    <lineage>
        <taxon>Eukaryota</taxon>
        <taxon>Fungi</taxon>
        <taxon>Dikarya</taxon>
        <taxon>Ascomycota</taxon>
        <taxon>Pezizomycotina</taxon>
        <taxon>Dothideomycetes</taxon>
        <taxon>Dothideomycetes incertae sedis</taxon>
        <taxon>Microthyriales</taxon>
        <taxon>Microthyriaceae</taxon>
        <taxon>Microthyrium</taxon>
    </lineage>
</organism>
<evidence type="ECO:0000313" key="4">
    <source>
        <dbReference type="Proteomes" id="UP000799302"/>
    </source>
</evidence>
<dbReference type="EMBL" id="MU004239">
    <property type="protein sequence ID" value="KAF2666191.1"/>
    <property type="molecule type" value="Genomic_DNA"/>
</dbReference>
<keyword evidence="2" id="KW-1133">Transmembrane helix</keyword>
<evidence type="ECO:0000256" key="2">
    <source>
        <dbReference type="SAM" id="Phobius"/>
    </source>
</evidence>
<feature type="compositionally biased region" description="Polar residues" evidence="1">
    <location>
        <begin position="322"/>
        <end position="336"/>
    </location>
</feature>
<dbReference type="Proteomes" id="UP000799302">
    <property type="component" value="Unassembled WGS sequence"/>
</dbReference>
<dbReference type="GO" id="GO:0005886">
    <property type="term" value="C:plasma membrane"/>
    <property type="evidence" value="ECO:0007669"/>
    <property type="project" value="TreeGrafter"/>
</dbReference>
<accession>A0A6A6U3L4</accession>
<evidence type="ECO:0000313" key="3">
    <source>
        <dbReference type="EMBL" id="KAF2666191.1"/>
    </source>
</evidence>
<dbReference type="InterPro" id="IPR037504">
    <property type="entry name" value="PSI_induc_2"/>
</dbReference>
<feature type="transmembrane region" description="Helical" evidence="2">
    <location>
        <begin position="43"/>
        <end position="65"/>
    </location>
</feature>
<feature type="compositionally biased region" description="Polar residues" evidence="1">
    <location>
        <begin position="255"/>
        <end position="267"/>
    </location>
</feature>
<feature type="region of interest" description="Disordered" evidence="1">
    <location>
        <begin position="253"/>
        <end position="336"/>
    </location>
</feature>
<feature type="compositionally biased region" description="Low complexity" evidence="1">
    <location>
        <begin position="225"/>
        <end position="241"/>
    </location>
</feature>
<dbReference type="GO" id="GO:0005935">
    <property type="term" value="C:cellular bud neck"/>
    <property type="evidence" value="ECO:0007669"/>
    <property type="project" value="TreeGrafter"/>
</dbReference>
<reference evidence="3" key="1">
    <citation type="journal article" date="2020" name="Stud. Mycol.">
        <title>101 Dothideomycetes genomes: a test case for predicting lifestyles and emergence of pathogens.</title>
        <authorList>
            <person name="Haridas S."/>
            <person name="Albert R."/>
            <person name="Binder M."/>
            <person name="Bloem J."/>
            <person name="Labutti K."/>
            <person name="Salamov A."/>
            <person name="Andreopoulos B."/>
            <person name="Baker S."/>
            <person name="Barry K."/>
            <person name="Bills G."/>
            <person name="Bluhm B."/>
            <person name="Cannon C."/>
            <person name="Castanera R."/>
            <person name="Culley D."/>
            <person name="Daum C."/>
            <person name="Ezra D."/>
            <person name="Gonzalez J."/>
            <person name="Henrissat B."/>
            <person name="Kuo A."/>
            <person name="Liang C."/>
            <person name="Lipzen A."/>
            <person name="Lutzoni F."/>
            <person name="Magnuson J."/>
            <person name="Mondo S."/>
            <person name="Nolan M."/>
            <person name="Ohm R."/>
            <person name="Pangilinan J."/>
            <person name="Park H.-J."/>
            <person name="Ramirez L."/>
            <person name="Alfaro M."/>
            <person name="Sun H."/>
            <person name="Tritt A."/>
            <person name="Yoshinaga Y."/>
            <person name="Zwiers L.-H."/>
            <person name="Turgeon B."/>
            <person name="Goodwin S."/>
            <person name="Spatafora J."/>
            <person name="Crous P."/>
            <person name="Grigoriev I."/>
        </authorList>
    </citation>
    <scope>NUCLEOTIDE SEQUENCE</scope>
    <source>
        <strain evidence="3">CBS 115976</strain>
    </source>
</reference>
<gene>
    <name evidence="3" type="ORF">BT63DRAFT_442474</name>
</gene>
<keyword evidence="2" id="KW-0812">Transmembrane</keyword>
<keyword evidence="4" id="KW-1185">Reference proteome</keyword>
<keyword evidence="2" id="KW-0472">Membrane</keyword>
<protein>
    <submittedName>
        <fullName evidence="3">Uncharacterized protein</fullName>
    </submittedName>
</protein>
<feature type="region of interest" description="Disordered" evidence="1">
    <location>
        <begin position="148"/>
        <end position="241"/>
    </location>
</feature>